<keyword evidence="3" id="KW-1185">Reference proteome</keyword>
<sequence length="297" mass="30995">MCLAGCTSDSGNETASQSAPPETTTPPSAGTGTSNGGATATCEPFVITSETVATTPGARTRTRIGIGEEVDLATDPVTTVTWTIVSDNGQKGTLSTASGSTSQYTACDRAKSVTIKAESACGRTDTQTFTVVEPSDGRFTAETDVSAITPPTIKVGFQAAPGIMPNDVSFYNCDLREGVCAAITSGVFLRTPPPNHADTGQWLPLTSTVGPDGTEFSGHDTVTGTRLLSQFPQNGTTDGLFHWPIPWRLQVRGGGTNGGLVFDTVDHELTYTASTRLMKMQKANRSAQLTVPQPTVP</sequence>
<accession>A0A1H2Y4R5</accession>
<organism evidence="2 3">
    <name type="scientific">Litoreibacter albidus</name>
    <dbReference type="NCBI Taxonomy" id="670155"/>
    <lineage>
        <taxon>Bacteria</taxon>
        <taxon>Pseudomonadati</taxon>
        <taxon>Pseudomonadota</taxon>
        <taxon>Alphaproteobacteria</taxon>
        <taxon>Rhodobacterales</taxon>
        <taxon>Roseobacteraceae</taxon>
        <taxon>Litoreibacter</taxon>
    </lineage>
</organism>
<dbReference type="STRING" id="670155.SAMN04488001_2214"/>
<proteinExistence type="predicted"/>
<evidence type="ECO:0000313" key="2">
    <source>
        <dbReference type="EMBL" id="SDX00070.1"/>
    </source>
</evidence>
<dbReference type="OrthoDB" id="8773193at2"/>
<dbReference type="RefSeq" id="WP_089946983.1">
    <property type="nucleotide sequence ID" value="NZ_FNOI01000003.1"/>
</dbReference>
<dbReference type="Proteomes" id="UP000199441">
    <property type="component" value="Unassembled WGS sequence"/>
</dbReference>
<evidence type="ECO:0000256" key="1">
    <source>
        <dbReference type="SAM" id="MobiDB-lite"/>
    </source>
</evidence>
<protein>
    <submittedName>
        <fullName evidence="2">Uncharacterized protein</fullName>
    </submittedName>
</protein>
<feature type="compositionally biased region" description="Low complexity" evidence="1">
    <location>
        <begin position="14"/>
        <end position="40"/>
    </location>
</feature>
<name>A0A1H2Y4R5_9RHOB</name>
<feature type="region of interest" description="Disordered" evidence="1">
    <location>
        <begin position="1"/>
        <end position="40"/>
    </location>
</feature>
<reference evidence="3" key="1">
    <citation type="submission" date="2016-10" db="EMBL/GenBank/DDBJ databases">
        <authorList>
            <person name="Varghese N."/>
            <person name="Submissions S."/>
        </authorList>
    </citation>
    <scope>NUCLEOTIDE SEQUENCE [LARGE SCALE GENOMIC DNA]</scope>
    <source>
        <strain evidence="3">DSM 26922</strain>
    </source>
</reference>
<dbReference type="EMBL" id="FNOI01000003">
    <property type="protein sequence ID" value="SDX00070.1"/>
    <property type="molecule type" value="Genomic_DNA"/>
</dbReference>
<dbReference type="AlphaFoldDB" id="A0A1H2Y4R5"/>
<evidence type="ECO:0000313" key="3">
    <source>
        <dbReference type="Proteomes" id="UP000199441"/>
    </source>
</evidence>
<gene>
    <name evidence="2" type="ORF">SAMN04488001_2214</name>
</gene>